<dbReference type="InterPro" id="IPR047215">
    <property type="entry name" value="Galactose_mutarotase-like"/>
</dbReference>
<dbReference type="PIRSF" id="PIRSF005096">
    <property type="entry name" value="GALM"/>
    <property type="match status" value="1"/>
</dbReference>
<organism evidence="9 10">
    <name type="scientific">Paenirhodobacter enshiensis</name>
    <dbReference type="NCBI Taxonomy" id="1105367"/>
    <lineage>
        <taxon>Bacteria</taxon>
        <taxon>Pseudomonadati</taxon>
        <taxon>Pseudomonadota</taxon>
        <taxon>Alphaproteobacteria</taxon>
        <taxon>Rhodobacterales</taxon>
        <taxon>Rhodobacter group</taxon>
        <taxon>Paenirhodobacter</taxon>
    </lineage>
</organism>
<dbReference type="SUPFAM" id="SSF74650">
    <property type="entry name" value="Galactose mutarotase-like"/>
    <property type="match status" value="1"/>
</dbReference>
<evidence type="ECO:0000256" key="1">
    <source>
        <dbReference type="ARBA" id="ARBA00005028"/>
    </source>
</evidence>
<dbReference type="InterPro" id="IPR015443">
    <property type="entry name" value="Aldose_1-epimerase"/>
</dbReference>
<keyword evidence="10" id="KW-1185">Reference proteome</keyword>
<dbReference type="EC" id="5.1.3.3" evidence="5"/>
<dbReference type="PANTHER" id="PTHR10091">
    <property type="entry name" value="ALDOSE-1-EPIMERASE"/>
    <property type="match status" value="1"/>
</dbReference>
<feature type="active site" description="Proton acceptor" evidence="6">
    <location>
        <position position="306"/>
    </location>
</feature>
<comment type="caution">
    <text evidence="9">The sequence shown here is derived from an EMBL/GenBank/DDBJ whole genome shotgun (WGS) entry which is preliminary data.</text>
</comment>
<dbReference type="GO" id="GO:0005737">
    <property type="term" value="C:cytoplasm"/>
    <property type="evidence" value="ECO:0007669"/>
    <property type="project" value="TreeGrafter"/>
</dbReference>
<evidence type="ECO:0000256" key="3">
    <source>
        <dbReference type="ARBA" id="ARBA00023235"/>
    </source>
</evidence>
<evidence type="ECO:0000256" key="5">
    <source>
        <dbReference type="PIRNR" id="PIRNR005096"/>
    </source>
</evidence>
<dbReference type="Gene3D" id="2.70.98.10">
    <property type="match status" value="1"/>
</dbReference>
<keyword evidence="3 5" id="KW-0413">Isomerase</keyword>
<dbReference type="GO" id="GO:0033499">
    <property type="term" value="P:galactose catabolic process via UDP-galactose, Leloir pathway"/>
    <property type="evidence" value="ECO:0007669"/>
    <property type="project" value="TreeGrafter"/>
</dbReference>
<comment type="pathway">
    <text evidence="1 5">Carbohydrate metabolism; hexose metabolism.</text>
</comment>
<dbReference type="PANTHER" id="PTHR10091:SF0">
    <property type="entry name" value="GALACTOSE MUTAROTASE"/>
    <property type="match status" value="1"/>
</dbReference>
<feature type="binding site" evidence="8">
    <location>
        <begin position="76"/>
        <end position="77"/>
    </location>
    <ligand>
        <name>beta-D-galactose</name>
        <dbReference type="ChEBI" id="CHEBI:27667"/>
    </ligand>
</feature>
<comment type="similarity">
    <text evidence="2 5">Belongs to the aldose epimerase family.</text>
</comment>
<gene>
    <name evidence="9" type="ORF">CG50_05200</name>
</gene>
<evidence type="ECO:0000256" key="7">
    <source>
        <dbReference type="PIRSR" id="PIRSR005096-2"/>
    </source>
</evidence>
<dbReference type="GO" id="GO:0004034">
    <property type="term" value="F:aldose 1-epimerase activity"/>
    <property type="evidence" value="ECO:0007669"/>
    <property type="project" value="UniProtKB-EC"/>
</dbReference>
<evidence type="ECO:0000313" key="9">
    <source>
        <dbReference type="EMBL" id="KFI25585.1"/>
    </source>
</evidence>
<evidence type="ECO:0000256" key="4">
    <source>
        <dbReference type="ARBA" id="ARBA00023277"/>
    </source>
</evidence>
<dbReference type="eggNOG" id="COG2017">
    <property type="taxonomic scope" value="Bacteria"/>
</dbReference>
<dbReference type="RefSeq" id="WP_036638278.1">
    <property type="nucleotide sequence ID" value="NZ_JFZB01000022.1"/>
</dbReference>
<accession>A0A086XU85</accession>
<evidence type="ECO:0000313" key="10">
    <source>
        <dbReference type="Proteomes" id="UP000028824"/>
    </source>
</evidence>
<sequence length="345" mass="37159">MREVFGYMPDGRAVEAVNLRAGRASARVIAFGAALQSLCLPDRDGEVDDIVLGHDDVQGYLDHRGFFGATVGRVANRIAGGRFTLDGREVALPRNEPGATLHGGPEGFDRRLWQIGASDAQSAELSLVSPDGDQGFPGRLAVRVRYRLEDRPEGPRLEIVHEATTDAPTPVALTHHSFFALAGGRALAERPRSALGYELTVPAARYLPVDDCLIPMAPASVQSTPFDFRTGRRPVTALRAHAIAGYDHTLCLDGGPVRLADPVSGRVMMLETDQPGLQVYTGNFLDGLVRGKGGRAYAAHDAICLEPQSWPNAVNMPPDWGGGDIVLRPGTVYRNRMAFAFAVSR</sequence>
<evidence type="ECO:0000256" key="6">
    <source>
        <dbReference type="PIRSR" id="PIRSR005096-1"/>
    </source>
</evidence>
<dbReference type="UniPathway" id="UPA00242"/>
<evidence type="ECO:0000256" key="2">
    <source>
        <dbReference type="ARBA" id="ARBA00006206"/>
    </source>
</evidence>
<proteinExistence type="inferred from homology"/>
<dbReference type="Pfam" id="PF01263">
    <property type="entry name" value="Aldose_epim"/>
    <property type="match status" value="1"/>
</dbReference>
<dbReference type="GO" id="GO:0006006">
    <property type="term" value="P:glucose metabolic process"/>
    <property type="evidence" value="ECO:0007669"/>
    <property type="project" value="TreeGrafter"/>
</dbReference>
<keyword evidence="4 5" id="KW-0119">Carbohydrate metabolism</keyword>
<name>A0A086XU85_9RHOB</name>
<dbReference type="CDD" id="cd09019">
    <property type="entry name" value="galactose_mutarotase_like"/>
    <property type="match status" value="1"/>
</dbReference>
<dbReference type="InterPro" id="IPR014718">
    <property type="entry name" value="GH-type_carb-bd"/>
</dbReference>
<dbReference type="EMBL" id="JFZB01000022">
    <property type="protein sequence ID" value="KFI25585.1"/>
    <property type="molecule type" value="Genomic_DNA"/>
</dbReference>
<dbReference type="InterPro" id="IPR011013">
    <property type="entry name" value="Gal_mutarotase_sf_dom"/>
</dbReference>
<reference evidence="9 10" key="1">
    <citation type="submission" date="2014-03" db="EMBL/GenBank/DDBJ databases">
        <title>Genome of Paenirhodobacter enshiensis DW2-9.</title>
        <authorList>
            <person name="Wang D."/>
            <person name="Wang G."/>
        </authorList>
    </citation>
    <scope>NUCLEOTIDE SEQUENCE [LARGE SCALE GENOMIC DNA]</scope>
    <source>
        <strain evidence="9 10">DW2-9</strain>
    </source>
</reference>
<evidence type="ECO:0000256" key="8">
    <source>
        <dbReference type="PIRSR" id="PIRSR005096-3"/>
    </source>
</evidence>
<dbReference type="InterPro" id="IPR008183">
    <property type="entry name" value="Aldose_1/G6P_1-epimerase"/>
</dbReference>
<feature type="active site" description="Proton donor" evidence="6">
    <location>
        <position position="176"/>
    </location>
</feature>
<feature type="binding site" evidence="7">
    <location>
        <position position="247"/>
    </location>
    <ligand>
        <name>beta-D-galactose</name>
        <dbReference type="ChEBI" id="CHEBI:27667"/>
    </ligand>
</feature>
<dbReference type="Proteomes" id="UP000028824">
    <property type="component" value="Unassembled WGS sequence"/>
</dbReference>
<protein>
    <recommendedName>
        <fullName evidence="5">Aldose 1-epimerase</fullName>
        <ecNumber evidence="5">5.1.3.3</ecNumber>
    </recommendedName>
</protein>
<dbReference type="GO" id="GO:0030246">
    <property type="term" value="F:carbohydrate binding"/>
    <property type="evidence" value="ECO:0007669"/>
    <property type="project" value="InterPro"/>
</dbReference>
<dbReference type="STRING" id="1105367.CG50_05200"/>
<dbReference type="NCBIfam" id="NF008277">
    <property type="entry name" value="PRK11055.1"/>
    <property type="match status" value="1"/>
</dbReference>
<comment type="catalytic activity">
    <reaction evidence="5">
        <text>alpha-D-glucose = beta-D-glucose</text>
        <dbReference type="Rhea" id="RHEA:10264"/>
        <dbReference type="ChEBI" id="CHEBI:15903"/>
        <dbReference type="ChEBI" id="CHEBI:17925"/>
        <dbReference type="EC" id="5.1.3.3"/>
    </reaction>
</comment>
<dbReference type="OrthoDB" id="9779408at2"/>
<dbReference type="AlphaFoldDB" id="A0A086XU85"/>